<feature type="domain" description="HTH lysR-type" evidence="5">
    <location>
        <begin position="47"/>
        <end position="104"/>
    </location>
</feature>
<protein>
    <submittedName>
        <fullName evidence="6">LysR family transcriptional regulator</fullName>
    </submittedName>
</protein>
<dbReference type="Proteomes" id="UP000294480">
    <property type="component" value="Unassembled WGS sequence"/>
</dbReference>
<keyword evidence="2" id="KW-0805">Transcription regulation</keyword>
<evidence type="ECO:0000313" key="6">
    <source>
        <dbReference type="EMBL" id="TDR32812.1"/>
    </source>
</evidence>
<dbReference type="InterPro" id="IPR037402">
    <property type="entry name" value="YidZ_PBP2"/>
</dbReference>
<dbReference type="Pfam" id="PF00126">
    <property type="entry name" value="HTH_1"/>
    <property type="match status" value="1"/>
</dbReference>
<evidence type="ECO:0000256" key="1">
    <source>
        <dbReference type="ARBA" id="ARBA00009437"/>
    </source>
</evidence>
<gene>
    <name evidence="6" type="ORF">DFR44_102111</name>
</gene>
<comment type="caution">
    <text evidence="6">The sequence shown here is derived from an EMBL/GenBank/DDBJ whole genome shotgun (WGS) entry which is preliminary data.</text>
</comment>
<evidence type="ECO:0000256" key="2">
    <source>
        <dbReference type="ARBA" id="ARBA00023015"/>
    </source>
</evidence>
<organism evidence="6 7">
    <name type="scientific">Hydromonas duriensis</name>
    <dbReference type="NCBI Taxonomy" id="1527608"/>
    <lineage>
        <taxon>Bacteria</taxon>
        <taxon>Pseudomonadati</taxon>
        <taxon>Pseudomonadota</taxon>
        <taxon>Betaproteobacteria</taxon>
        <taxon>Burkholderiales</taxon>
        <taxon>Burkholderiaceae</taxon>
        <taxon>Hydromonas</taxon>
    </lineage>
</organism>
<keyword evidence="3" id="KW-0238">DNA-binding</keyword>
<dbReference type="SUPFAM" id="SSF46785">
    <property type="entry name" value="Winged helix' DNA-binding domain"/>
    <property type="match status" value="1"/>
</dbReference>
<reference evidence="6 7" key="1">
    <citation type="submission" date="2019-03" db="EMBL/GenBank/DDBJ databases">
        <title>Genomic Encyclopedia of Type Strains, Phase IV (KMG-IV): sequencing the most valuable type-strain genomes for metagenomic binning, comparative biology and taxonomic classification.</title>
        <authorList>
            <person name="Goeker M."/>
        </authorList>
    </citation>
    <scope>NUCLEOTIDE SEQUENCE [LARGE SCALE GENOMIC DNA]</scope>
    <source>
        <strain evidence="6 7">DSM 102852</strain>
    </source>
</reference>
<dbReference type="PROSITE" id="PS50931">
    <property type="entry name" value="HTH_LYSR"/>
    <property type="match status" value="1"/>
</dbReference>
<evidence type="ECO:0000259" key="5">
    <source>
        <dbReference type="PROSITE" id="PS50931"/>
    </source>
</evidence>
<dbReference type="PANTHER" id="PTHR30118">
    <property type="entry name" value="HTH-TYPE TRANSCRIPTIONAL REGULATOR LEUO-RELATED"/>
    <property type="match status" value="1"/>
</dbReference>
<evidence type="ECO:0000313" key="7">
    <source>
        <dbReference type="Proteomes" id="UP000294480"/>
    </source>
</evidence>
<dbReference type="AlphaFoldDB" id="A0A4R6YB40"/>
<dbReference type="Gene3D" id="1.10.10.10">
    <property type="entry name" value="Winged helix-like DNA-binding domain superfamily/Winged helix DNA-binding domain"/>
    <property type="match status" value="1"/>
</dbReference>
<dbReference type="InterPro" id="IPR036390">
    <property type="entry name" value="WH_DNA-bd_sf"/>
</dbReference>
<proteinExistence type="inferred from homology"/>
<dbReference type="GO" id="GO:0003700">
    <property type="term" value="F:DNA-binding transcription factor activity"/>
    <property type="evidence" value="ECO:0007669"/>
    <property type="project" value="InterPro"/>
</dbReference>
<dbReference type="SUPFAM" id="SSF53850">
    <property type="entry name" value="Periplasmic binding protein-like II"/>
    <property type="match status" value="1"/>
</dbReference>
<comment type="similarity">
    <text evidence="1">Belongs to the LysR transcriptional regulatory family.</text>
</comment>
<dbReference type="Gene3D" id="3.40.190.10">
    <property type="entry name" value="Periplasmic binding protein-like II"/>
    <property type="match status" value="2"/>
</dbReference>
<name>A0A4R6YB40_9BURK</name>
<evidence type="ECO:0000256" key="3">
    <source>
        <dbReference type="ARBA" id="ARBA00023125"/>
    </source>
</evidence>
<evidence type="ECO:0000256" key="4">
    <source>
        <dbReference type="ARBA" id="ARBA00023163"/>
    </source>
</evidence>
<dbReference type="PANTHER" id="PTHR30118:SF15">
    <property type="entry name" value="TRANSCRIPTIONAL REGULATORY PROTEIN"/>
    <property type="match status" value="1"/>
</dbReference>
<dbReference type="PRINTS" id="PR00039">
    <property type="entry name" value="HTHLYSR"/>
</dbReference>
<dbReference type="InterPro" id="IPR050389">
    <property type="entry name" value="LysR-type_TF"/>
</dbReference>
<dbReference type="EMBL" id="SNZE01000002">
    <property type="protein sequence ID" value="TDR32812.1"/>
    <property type="molecule type" value="Genomic_DNA"/>
</dbReference>
<dbReference type="InterPro" id="IPR005119">
    <property type="entry name" value="LysR_subst-bd"/>
</dbReference>
<keyword evidence="4" id="KW-0804">Transcription</keyword>
<dbReference type="CDD" id="cd08417">
    <property type="entry name" value="PBP2_Nitroaromatics_like"/>
    <property type="match status" value="1"/>
</dbReference>
<accession>A0A4R6YB40</accession>
<dbReference type="InterPro" id="IPR000847">
    <property type="entry name" value="LysR_HTH_N"/>
</dbReference>
<keyword evidence="7" id="KW-1185">Reference proteome</keyword>
<sequence>MLRFISSIVELAVDWIIAWHYIQSQNYIKSLKWMLSMQKSNEESLNLNLNTLPFLDALLKTSSITRAGELLGLSQPAASRTMSRLRVQLNDPLLVRTRKGYTLTNRARTLETKVRSLMQQAQEIFVIDQFDPALDKRNVRFASTDYGISIVLKPLLPKLYEASPHLSIEVAAWQSNTLHKLEHGELDFAIYTGDLPADFHQRRLFTESYSLVMSESHPLVQKNSMDEMLKNCANYPRVIVSYPAGNHEAQDDVLSRLGCSSPPIKIVLPYFHSVSALLENNQMICVLPTRLAIQAQKEFGLKSYPLEVQAEMFDYYLIWHHRSHFDAMHCWMRQFISEQVE</sequence>
<dbReference type="Pfam" id="PF03466">
    <property type="entry name" value="LysR_substrate"/>
    <property type="match status" value="1"/>
</dbReference>
<dbReference type="GO" id="GO:0003677">
    <property type="term" value="F:DNA binding"/>
    <property type="evidence" value="ECO:0007669"/>
    <property type="project" value="UniProtKB-KW"/>
</dbReference>
<dbReference type="InterPro" id="IPR036388">
    <property type="entry name" value="WH-like_DNA-bd_sf"/>
</dbReference>